<dbReference type="AlphaFoldDB" id="W9C8W7"/>
<dbReference type="EMBL" id="AYSA01000403">
    <property type="protein sequence ID" value="ESZ92248.1"/>
    <property type="molecule type" value="Genomic_DNA"/>
</dbReference>
<organism evidence="1 2">
    <name type="scientific">Sclerotinia borealis (strain F-4128)</name>
    <dbReference type="NCBI Taxonomy" id="1432307"/>
    <lineage>
        <taxon>Eukaryota</taxon>
        <taxon>Fungi</taxon>
        <taxon>Dikarya</taxon>
        <taxon>Ascomycota</taxon>
        <taxon>Pezizomycotina</taxon>
        <taxon>Leotiomycetes</taxon>
        <taxon>Helotiales</taxon>
        <taxon>Sclerotiniaceae</taxon>
        <taxon>Sclerotinia</taxon>
    </lineage>
</organism>
<keyword evidence="2" id="KW-1185">Reference proteome</keyword>
<name>W9C8W7_SCLBF</name>
<dbReference type="STRING" id="1432307.W9C8W7"/>
<reference evidence="1 2" key="1">
    <citation type="journal article" date="2014" name="Genome Announc.">
        <title>Draft genome sequence of Sclerotinia borealis, a psychrophilic plant pathogenic fungus.</title>
        <authorList>
            <person name="Mardanov A.V."/>
            <person name="Beletsky A.V."/>
            <person name="Kadnikov V.V."/>
            <person name="Ignatov A.N."/>
            <person name="Ravin N.V."/>
        </authorList>
    </citation>
    <scope>NUCLEOTIDE SEQUENCE [LARGE SCALE GENOMIC DNA]</scope>
    <source>
        <strain evidence="2">F-4157</strain>
    </source>
</reference>
<dbReference type="HOGENOM" id="CLU_1428773_0_0_1"/>
<accession>W9C8W7</accession>
<comment type="caution">
    <text evidence="1">The sequence shown here is derived from an EMBL/GenBank/DDBJ whole genome shotgun (WGS) entry which is preliminary data.</text>
</comment>
<gene>
    <name evidence="1" type="ORF">SBOR_7374</name>
</gene>
<evidence type="ECO:0000313" key="1">
    <source>
        <dbReference type="EMBL" id="ESZ92248.1"/>
    </source>
</evidence>
<dbReference type="Proteomes" id="UP000019487">
    <property type="component" value="Unassembled WGS sequence"/>
</dbReference>
<evidence type="ECO:0000313" key="2">
    <source>
        <dbReference type="Proteomes" id="UP000019487"/>
    </source>
</evidence>
<protein>
    <submittedName>
        <fullName evidence="1">Uncharacterized protein</fullName>
    </submittedName>
</protein>
<sequence length="190" mass="22347">MERLTWPNIDDFCRECMMLDDPRDALIINRQTPGRRRIANLVEQYLDSDPRLQSSEIQTLAKGMPMLTEGQESEVLNLRLFNAGAFEILSEQSITRLNHFVNEHLMPYFWFAVTRRHPPLFIERLVYVRLRHILLLNIGMRLTKHSLTMTEMHIAMDFERPVQTLSPNEIPLRDSDECGICRTPLHETDE</sequence>
<proteinExistence type="predicted"/>